<proteinExistence type="predicted"/>
<evidence type="ECO:0000313" key="2">
    <source>
        <dbReference type="EnsemblPlants" id="MELO3C027813.2.1"/>
    </source>
</evidence>
<name>A0A9I9E2R9_CUCME</name>
<sequence length="71" mass="8585">MALLRKQPRRNLWTQWHKLSRASIIVMLSAYIAYLVFQLWTHRQLFEAEFFCRLLINVEYEGKSLDGKERA</sequence>
<protein>
    <submittedName>
        <fullName evidence="2">Uncharacterized protein</fullName>
    </submittedName>
</protein>
<keyword evidence="1" id="KW-0472">Membrane</keyword>
<keyword evidence="1" id="KW-1133">Transmembrane helix</keyword>
<feature type="transmembrane region" description="Helical" evidence="1">
    <location>
        <begin position="21"/>
        <end position="40"/>
    </location>
</feature>
<dbReference type="Gramene" id="MELO3C027813.2.1">
    <property type="protein sequence ID" value="MELO3C027813.2.1"/>
    <property type="gene ID" value="MELO3C027813.2"/>
</dbReference>
<dbReference type="EnsemblPlants" id="MELO3C027813.2.1">
    <property type="protein sequence ID" value="MELO3C027813.2.1"/>
    <property type="gene ID" value="MELO3C027813.2"/>
</dbReference>
<reference evidence="2" key="1">
    <citation type="submission" date="2023-03" db="UniProtKB">
        <authorList>
            <consortium name="EnsemblPlants"/>
        </authorList>
    </citation>
    <scope>IDENTIFICATION</scope>
</reference>
<organism evidence="2">
    <name type="scientific">Cucumis melo</name>
    <name type="common">Muskmelon</name>
    <dbReference type="NCBI Taxonomy" id="3656"/>
    <lineage>
        <taxon>Eukaryota</taxon>
        <taxon>Viridiplantae</taxon>
        <taxon>Streptophyta</taxon>
        <taxon>Embryophyta</taxon>
        <taxon>Tracheophyta</taxon>
        <taxon>Spermatophyta</taxon>
        <taxon>Magnoliopsida</taxon>
        <taxon>eudicotyledons</taxon>
        <taxon>Gunneridae</taxon>
        <taxon>Pentapetalae</taxon>
        <taxon>rosids</taxon>
        <taxon>fabids</taxon>
        <taxon>Cucurbitales</taxon>
        <taxon>Cucurbitaceae</taxon>
        <taxon>Benincaseae</taxon>
        <taxon>Cucumis</taxon>
    </lineage>
</organism>
<dbReference type="AlphaFoldDB" id="A0A9I9E2R9"/>
<keyword evidence="1" id="KW-0812">Transmembrane</keyword>
<evidence type="ECO:0000256" key="1">
    <source>
        <dbReference type="SAM" id="Phobius"/>
    </source>
</evidence>
<accession>A0A9I9E2R9</accession>